<sequence length="219" mass="24621">AAIGIFIRVAVWRLNVFFSSLLCIHQIQIFSRYEGAMSDAKVEDLKKEEEVGDDSPRNEVDSEKSADDLKDSDNDKSDGNPMPSSQQEEAAVKKKYGGMLPKKPPLISKDHERAYFDSADWALGKQGAQKPKGPLEALRPKLQVKCIADFFFSTYMNNYQHNSTLVQDAQLMLQQMIMKLMAATVMHQQSIRVLLKKLVVIKVILLRTKAAISSNGFDL</sequence>
<dbReference type="Proteomes" id="UP000289340">
    <property type="component" value="Chromosome 1"/>
</dbReference>
<proteinExistence type="inferred from homology"/>
<evidence type="ECO:0008006" key="7">
    <source>
        <dbReference type="Google" id="ProtNLM"/>
    </source>
</evidence>
<evidence type="ECO:0000256" key="3">
    <source>
        <dbReference type="SAM" id="MobiDB-lite"/>
    </source>
</evidence>
<name>A0A445LZ11_GLYSO</name>
<accession>A0A445LZ11</accession>
<comment type="similarity">
    <text evidence="1 2">Belongs to the endosulfine family.</text>
</comment>
<dbReference type="GO" id="GO:0005737">
    <property type="term" value="C:cytoplasm"/>
    <property type="evidence" value="ECO:0007669"/>
    <property type="project" value="TreeGrafter"/>
</dbReference>
<organism evidence="5 6">
    <name type="scientific">Glycine soja</name>
    <name type="common">Wild soybean</name>
    <dbReference type="NCBI Taxonomy" id="3848"/>
    <lineage>
        <taxon>Eukaryota</taxon>
        <taxon>Viridiplantae</taxon>
        <taxon>Streptophyta</taxon>
        <taxon>Embryophyta</taxon>
        <taxon>Tracheophyta</taxon>
        <taxon>Spermatophyta</taxon>
        <taxon>Magnoliopsida</taxon>
        <taxon>eudicotyledons</taxon>
        <taxon>Gunneridae</taxon>
        <taxon>Pentapetalae</taxon>
        <taxon>rosids</taxon>
        <taxon>fabids</taxon>
        <taxon>Fabales</taxon>
        <taxon>Fabaceae</taxon>
        <taxon>Papilionoideae</taxon>
        <taxon>50 kb inversion clade</taxon>
        <taxon>NPAAA clade</taxon>
        <taxon>indigoferoid/millettioid clade</taxon>
        <taxon>Phaseoleae</taxon>
        <taxon>Glycine</taxon>
        <taxon>Glycine subgen. Soja</taxon>
    </lineage>
</organism>
<reference evidence="5 6" key="1">
    <citation type="submission" date="2018-09" db="EMBL/GenBank/DDBJ databases">
        <title>A high-quality reference genome of wild soybean provides a powerful tool to mine soybean genomes.</title>
        <authorList>
            <person name="Xie M."/>
            <person name="Chung C.Y.L."/>
            <person name="Li M.-W."/>
            <person name="Wong F.-L."/>
            <person name="Chan T.-F."/>
            <person name="Lam H.-M."/>
        </authorList>
    </citation>
    <scope>NUCLEOTIDE SEQUENCE [LARGE SCALE GENOMIC DNA]</scope>
    <source>
        <strain evidence="6">cv. W05</strain>
        <tissue evidence="5">Hypocotyl of etiolated seedlings</tissue>
    </source>
</reference>
<dbReference type="AlphaFoldDB" id="A0A445LZ11"/>
<dbReference type="PANTHER" id="PTHR10358">
    <property type="entry name" value="ENDOSULFINE"/>
    <property type="match status" value="1"/>
</dbReference>
<feature type="compositionally biased region" description="Basic and acidic residues" evidence="3">
    <location>
        <begin position="43"/>
        <end position="78"/>
    </location>
</feature>
<gene>
    <name evidence="5" type="ORF">D0Y65_000502</name>
</gene>
<dbReference type="GO" id="GO:0004864">
    <property type="term" value="F:protein phosphatase inhibitor activity"/>
    <property type="evidence" value="ECO:0007669"/>
    <property type="project" value="TreeGrafter"/>
</dbReference>
<feature type="chain" id="PRO_5019446936" description="cAMP-regulated phosphoprotein 19-related protein" evidence="4">
    <location>
        <begin position="24"/>
        <end position="219"/>
    </location>
</feature>
<feature type="non-terminal residue" evidence="5">
    <location>
        <position position="1"/>
    </location>
</feature>
<evidence type="ECO:0000313" key="6">
    <source>
        <dbReference type="Proteomes" id="UP000289340"/>
    </source>
</evidence>
<evidence type="ECO:0000256" key="4">
    <source>
        <dbReference type="SAM" id="SignalP"/>
    </source>
</evidence>
<comment type="caution">
    <text evidence="5">The sequence shown here is derived from an EMBL/GenBank/DDBJ whole genome shotgun (WGS) entry which is preliminary data.</text>
</comment>
<evidence type="ECO:0000256" key="2">
    <source>
        <dbReference type="RuleBase" id="RU363120"/>
    </source>
</evidence>
<dbReference type="EMBL" id="QZWG01000001">
    <property type="protein sequence ID" value="RZC28557.1"/>
    <property type="molecule type" value="Genomic_DNA"/>
</dbReference>
<dbReference type="Pfam" id="PF04667">
    <property type="entry name" value="Endosulfine"/>
    <property type="match status" value="1"/>
</dbReference>
<feature type="region of interest" description="Disordered" evidence="3">
    <location>
        <begin position="43"/>
        <end position="92"/>
    </location>
</feature>
<evidence type="ECO:0000256" key="1">
    <source>
        <dbReference type="ARBA" id="ARBA00010520"/>
    </source>
</evidence>
<dbReference type="PANTHER" id="PTHR10358:SF6">
    <property type="entry name" value="ENDOSULFINE, ISOFORM A"/>
    <property type="match status" value="1"/>
</dbReference>
<dbReference type="InterPro" id="IPR006760">
    <property type="entry name" value="Endosulphine"/>
</dbReference>
<keyword evidence="6" id="KW-1185">Reference proteome</keyword>
<evidence type="ECO:0000313" key="5">
    <source>
        <dbReference type="EMBL" id="RZC28557.1"/>
    </source>
</evidence>
<feature type="signal peptide" evidence="4">
    <location>
        <begin position="1"/>
        <end position="23"/>
    </location>
</feature>
<protein>
    <recommendedName>
        <fullName evidence="7">cAMP-regulated phosphoprotein 19-related protein</fullName>
    </recommendedName>
</protein>
<keyword evidence="4" id="KW-0732">Signal</keyword>